<evidence type="ECO:0000256" key="8">
    <source>
        <dbReference type="ARBA" id="ARBA00023284"/>
    </source>
</evidence>
<dbReference type="PROSITE" id="PS51352">
    <property type="entry name" value="THIOREDOXIN_2"/>
    <property type="match status" value="1"/>
</dbReference>
<dbReference type="NCBIfam" id="NF006960">
    <property type="entry name" value="PRK09437.1"/>
    <property type="match status" value="1"/>
</dbReference>
<protein>
    <recommendedName>
        <fullName evidence="3">thioredoxin-dependent peroxiredoxin</fullName>
        <ecNumber evidence="3">1.11.1.24</ecNumber>
    </recommendedName>
    <alternativeName>
        <fullName evidence="9">Thioredoxin peroxidase</fullName>
    </alternativeName>
    <alternativeName>
        <fullName evidence="11">Thioredoxin-dependent peroxiredoxin Bcp</fullName>
    </alternativeName>
</protein>
<reference evidence="15" key="1">
    <citation type="submission" date="2017-02" db="EMBL/GenBank/DDBJ databases">
        <authorList>
            <person name="Regsiter A."/>
            <person name="William W."/>
        </authorList>
    </citation>
    <scope>NUCLEOTIDE SEQUENCE</scope>
    <source>
        <strain evidence="15">Bib</strain>
    </source>
</reference>
<dbReference type="InterPro" id="IPR000866">
    <property type="entry name" value="AhpC/TSA"/>
</dbReference>
<proteinExistence type="inferred from homology"/>
<evidence type="ECO:0000256" key="2">
    <source>
        <dbReference type="ARBA" id="ARBA00011245"/>
    </source>
</evidence>
<dbReference type="PANTHER" id="PTHR42801:SF4">
    <property type="entry name" value="AHPC_TSA FAMILY PROTEIN"/>
    <property type="match status" value="1"/>
</dbReference>
<sequence>MIKEGERAPNFALKDASGKTWTLADFRGKPFVLYFYPKDNTPGCTTEACNFRDRYDEFKKRGIEVVGVSADSEKSHQSFAAKKNLPFILLSDPGKTTINAYGAAGEKKLYGRVFFGTIRCTFVIDGEGVVRKVFPKVTPAGHADEVLEWLSSVLNLG</sequence>
<evidence type="ECO:0000256" key="11">
    <source>
        <dbReference type="ARBA" id="ARBA00042639"/>
    </source>
</evidence>
<dbReference type="GO" id="GO:0008379">
    <property type="term" value="F:thioredoxin peroxidase activity"/>
    <property type="evidence" value="ECO:0007669"/>
    <property type="project" value="TreeGrafter"/>
</dbReference>
<feature type="domain" description="Thioredoxin" evidence="14">
    <location>
        <begin position="2"/>
        <end position="155"/>
    </location>
</feature>
<dbReference type="EMBL" id="FWDM01000028">
    <property type="protein sequence ID" value="SLM14592.1"/>
    <property type="molecule type" value="Genomic_DNA"/>
</dbReference>
<dbReference type="Gene3D" id="3.40.30.10">
    <property type="entry name" value="Glutaredoxin"/>
    <property type="match status" value="1"/>
</dbReference>
<dbReference type="FunFam" id="3.40.30.10:FF:000007">
    <property type="entry name" value="Thioredoxin-dependent thiol peroxidase"/>
    <property type="match status" value="1"/>
</dbReference>
<comment type="similarity">
    <text evidence="10">Belongs to the peroxiredoxin family. BCP/PrxQ subfamily.</text>
</comment>
<evidence type="ECO:0000256" key="9">
    <source>
        <dbReference type="ARBA" id="ARBA00032824"/>
    </source>
</evidence>
<evidence type="ECO:0000256" key="13">
    <source>
        <dbReference type="PIRSR" id="PIRSR000239-1"/>
    </source>
</evidence>
<feature type="active site" description="Cysteine sulfenic acid (-SOH) intermediate; for peroxidase activity" evidence="13">
    <location>
        <position position="44"/>
    </location>
</feature>
<evidence type="ECO:0000256" key="5">
    <source>
        <dbReference type="ARBA" id="ARBA00022862"/>
    </source>
</evidence>
<accession>A0A3P3XLG4</accession>
<dbReference type="InterPro" id="IPR013766">
    <property type="entry name" value="Thioredoxin_domain"/>
</dbReference>
<dbReference type="Pfam" id="PF00578">
    <property type="entry name" value="AhpC-TSA"/>
    <property type="match status" value="1"/>
</dbReference>
<evidence type="ECO:0000256" key="1">
    <source>
        <dbReference type="ARBA" id="ARBA00003330"/>
    </source>
</evidence>
<dbReference type="CDD" id="cd03017">
    <property type="entry name" value="PRX_BCP"/>
    <property type="match status" value="1"/>
</dbReference>
<name>A0A3P3XLG4_9SPIR</name>
<dbReference type="GO" id="GO:0005737">
    <property type="term" value="C:cytoplasm"/>
    <property type="evidence" value="ECO:0007669"/>
    <property type="project" value="TreeGrafter"/>
</dbReference>
<evidence type="ECO:0000256" key="7">
    <source>
        <dbReference type="ARBA" id="ARBA00023157"/>
    </source>
</evidence>
<evidence type="ECO:0000256" key="6">
    <source>
        <dbReference type="ARBA" id="ARBA00023002"/>
    </source>
</evidence>
<dbReference type="GO" id="GO:0034599">
    <property type="term" value="P:cellular response to oxidative stress"/>
    <property type="evidence" value="ECO:0007669"/>
    <property type="project" value="TreeGrafter"/>
</dbReference>
<evidence type="ECO:0000256" key="4">
    <source>
        <dbReference type="ARBA" id="ARBA00022559"/>
    </source>
</evidence>
<dbReference type="PANTHER" id="PTHR42801">
    <property type="entry name" value="THIOREDOXIN-DEPENDENT PEROXIDE REDUCTASE"/>
    <property type="match status" value="1"/>
</dbReference>
<organism evidence="15">
    <name type="scientific">uncultured spirochete</name>
    <dbReference type="NCBI Taxonomy" id="156406"/>
    <lineage>
        <taxon>Bacteria</taxon>
        <taxon>Pseudomonadati</taxon>
        <taxon>Spirochaetota</taxon>
        <taxon>Spirochaetia</taxon>
        <taxon>Spirochaetales</taxon>
        <taxon>environmental samples</taxon>
    </lineage>
</organism>
<comment type="catalytic activity">
    <reaction evidence="12">
        <text>a hydroperoxide + [thioredoxin]-dithiol = an alcohol + [thioredoxin]-disulfide + H2O</text>
        <dbReference type="Rhea" id="RHEA:62620"/>
        <dbReference type="Rhea" id="RHEA-COMP:10698"/>
        <dbReference type="Rhea" id="RHEA-COMP:10700"/>
        <dbReference type="ChEBI" id="CHEBI:15377"/>
        <dbReference type="ChEBI" id="CHEBI:29950"/>
        <dbReference type="ChEBI" id="CHEBI:30879"/>
        <dbReference type="ChEBI" id="CHEBI:35924"/>
        <dbReference type="ChEBI" id="CHEBI:50058"/>
        <dbReference type="EC" id="1.11.1.24"/>
    </reaction>
</comment>
<dbReference type="AlphaFoldDB" id="A0A3P3XLG4"/>
<comment type="subunit">
    <text evidence="2">Monomer.</text>
</comment>
<keyword evidence="6 15" id="KW-0560">Oxidoreductase</keyword>
<gene>
    <name evidence="15" type="primary">bcp</name>
    <name evidence="15" type="ORF">SPIROBIBN47_340066</name>
</gene>
<dbReference type="InterPro" id="IPR036249">
    <property type="entry name" value="Thioredoxin-like_sf"/>
</dbReference>
<dbReference type="SUPFAM" id="SSF52833">
    <property type="entry name" value="Thioredoxin-like"/>
    <property type="match status" value="1"/>
</dbReference>
<keyword evidence="7" id="KW-1015">Disulfide bond</keyword>
<dbReference type="GO" id="GO:0045454">
    <property type="term" value="P:cell redox homeostasis"/>
    <property type="evidence" value="ECO:0007669"/>
    <property type="project" value="TreeGrafter"/>
</dbReference>
<evidence type="ECO:0000256" key="12">
    <source>
        <dbReference type="ARBA" id="ARBA00049091"/>
    </source>
</evidence>
<dbReference type="InterPro" id="IPR024706">
    <property type="entry name" value="Peroxiredoxin_AhpC-typ"/>
</dbReference>
<evidence type="ECO:0000256" key="3">
    <source>
        <dbReference type="ARBA" id="ARBA00013017"/>
    </source>
</evidence>
<dbReference type="PIRSF" id="PIRSF000239">
    <property type="entry name" value="AHPC"/>
    <property type="match status" value="1"/>
</dbReference>
<keyword evidence="4 15" id="KW-0575">Peroxidase</keyword>
<keyword evidence="5" id="KW-0049">Antioxidant</keyword>
<dbReference type="EC" id="1.11.1.24" evidence="3"/>
<comment type="function">
    <text evidence="1">Thiol-specific peroxidase that catalyzes the reduction of hydrogen peroxide and organic hydroperoxides to water and alcohols, respectively. Plays a role in cell protection against oxidative stress by detoxifying peroxides and as sensor of hydrogen peroxide-mediated signaling events.</text>
</comment>
<evidence type="ECO:0000313" key="15">
    <source>
        <dbReference type="EMBL" id="SLM14592.1"/>
    </source>
</evidence>
<dbReference type="InterPro" id="IPR050924">
    <property type="entry name" value="Peroxiredoxin_BCP/PrxQ"/>
</dbReference>
<evidence type="ECO:0000259" key="14">
    <source>
        <dbReference type="PROSITE" id="PS51352"/>
    </source>
</evidence>
<evidence type="ECO:0000256" key="10">
    <source>
        <dbReference type="ARBA" id="ARBA00038489"/>
    </source>
</evidence>
<keyword evidence="8" id="KW-0676">Redox-active center</keyword>